<keyword evidence="2" id="KW-1185">Reference proteome</keyword>
<dbReference type="AlphaFoldDB" id="A0AAQ3PFG4"/>
<gene>
    <name evidence="1" type="ORF">V8G54_004909</name>
</gene>
<accession>A0AAQ3PFG4</accession>
<evidence type="ECO:0000313" key="2">
    <source>
        <dbReference type="Proteomes" id="UP001374535"/>
    </source>
</evidence>
<proteinExistence type="predicted"/>
<sequence length="107" mass="12924">SIIFLLLLPPIPIVPRECNNLHLFPRRCGTVQNNHKLSFHLYNFELQRRRPEKRKRGRWMVLEWRFNQNPTLLLITVVCPRCGLEVHDGQEDAWLNDRRKNRTSMHE</sequence>
<feature type="non-terminal residue" evidence="1">
    <location>
        <position position="1"/>
    </location>
</feature>
<dbReference type="Proteomes" id="UP001374535">
    <property type="component" value="Chromosome 1"/>
</dbReference>
<protein>
    <submittedName>
        <fullName evidence="1">Uncharacterized protein</fullName>
    </submittedName>
</protein>
<organism evidence="1 2">
    <name type="scientific">Vigna mungo</name>
    <name type="common">Black gram</name>
    <name type="synonym">Phaseolus mungo</name>
    <dbReference type="NCBI Taxonomy" id="3915"/>
    <lineage>
        <taxon>Eukaryota</taxon>
        <taxon>Viridiplantae</taxon>
        <taxon>Streptophyta</taxon>
        <taxon>Embryophyta</taxon>
        <taxon>Tracheophyta</taxon>
        <taxon>Spermatophyta</taxon>
        <taxon>Magnoliopsida</taxon>
        <taxon>eudicotyledons</taxon>
        <taxon>Gunneridae</taxon>
        <taxon>Pentapetalae</taxon>
        <taxon>rosids</taxon>
        <taxon>fabids</taxon>
        <taxon>Fabales</taxon>
        <taxon>Fabaceae</taxon>
        <taxon>Papilionoideae</taxon>
        <taxon>50 kb inversion clade</taxon>
        <taxon>NPAAA clade</taxon>
        <taxon>indigoferoid/millettioid clade</taxon>
        <taxon>Phaseoleae</taxon>
        <taxon>Vigna</taxon>
    </lineage>
</organism>
<dbReference type="EMBL" id="CP144700">
    <property type="protein sequence ID" value="WVZ26365.1"/>
    <property type="molecule type" value="Genomic_DNA"/>
</dbReference>
<evidence type="ECO:0000313" key="1">
    <source>
        <dbReference type="EMBL" id="WVZ26365.1"/>
    </source>
</evidence>
<name>A0AAQ3PFG4_VIGMU</name>
<reference evidence="1 2" key="1">
    <citation type="journal article" date="2023" name="Life. Sci Alliance">
        <title>Evolutionary insights into 3D genome organization and epigenetic landscape of Vigna mungo.</title>
        <authorList>
            <person name="Junaid A."/>
            <person name="Singh B."/>
            <person name="Bhatia S."/>
        </authorList>
    </citation>
    <scope>NUCLEOTIDE SEQUENCE [LARGE SCALE GENOMIC DNA]</scope>
    <source>
        <strain evidence="1">Urdbean</strain>
    </source>
</reference>